<organism evidence="2 3">
    <name type="scientific">Elysia crispata</name>
    <name type="common">lettuce slug</name>
    <dbReference type="NCBI Taxonomy" id="231223"/>
    <lineage>
        <taxon>Eukaryota</taxon>
        <taxon>Metazoa</taxon>
        <taxon>Spiralia</taxon>
        <taxon>Lophotrochozoa</taxon>
        <taxon>Mollusca</taxon>
        <taxon>Gastropoda</taxon>
        <taxon>Heterobranchia</taxon>
        <taxon>Euthyneura</taxon>
        <taxon>Panpulmonata</taxon>
        <taxon>Sacoglossa</taxon>
        <taxon>Placobranchoidea</taxon>
        <taxon>Plakobranchidae</taxon>
        <taxon>Elysia</taxon>
    </lineage>
</organism>
<feature type="compositionally biased region" description="Polar residues" evidence="1">
    <location>
        <begin position="416"/>
        <end position="425"/>
    </location>
</feature>
<protein>
    <submittedName>
        <fullName evidence="2">Uncharacterized protein</fullName>
    </submittedName>
</protein>
<dbReference type="Pfam" id="PF15348">
    <property type="entry name" value="GEMIN8"/>
    <property type="match status" value="1"/>
</dbReference>
<evidence type="ECO:0000313" key="2">
    <source>
        <dbReference type="EMBL" id="KAK3794894.1"/>
    </source>
</evidence>
<feature type="region of interest" description="Disordered" evidence="1">
    <location>
        <begin position="304"/>
        <end position="374"/>
    </location>
</feature>
<feature type="region of interest" description="Disordered" evidence="1">
    <location>
        <begin position="34"/>
        <end position="71"/>
    </location>
</feature>
<dbReference type="GO" id="GO:0000387">
    <property type="term" value="P:spliceosomal snRNP assembly"/>
    <property type="evidence" value="ECO:0007669"/>
    <property type="project" value="InterPro"/>
</dbReference>
<evidence type="ECO:0000256" key="1">
    <source>
        <dbReference type="SAM" id="MobiDB-lite"/>
    </source>
</evidence>
<feature type="region of interest" description="Disordered" evidence="1">
    <location>
        <begin position="199"/>
        <end position="220"/>
    </location>
</feature>
<name>A0AAE1E593_9GAST</name>
<feature type="compositionally biased region" description="Low complexity" evidence="1">
    <location>
        <begin position="53"/>
        <end position="68"/>
    </location>
</feature>
<feature type="compositionally biased region" description="Acidic residues" evidence="1">
    <location>
        <begin position="364"/>
        <end position="374"/>
    </location>
</feature>
<dbReference type="GO" id="GO:0032797">
    <property type="term" value="C:SMN complex"/>
    <property type="evidence" value="ECO:0007669"/>
    <property type="project" value="InterPro"/>
</dbReference>
<feature type="region of interest" description="Disordered" evidence="1">
    <location>
        <begin position="104"/>
        <end position="125"/>
    </location>
</feature>
<dbReference type="AlphaFoldDB" id="A0AAE1E593"/>
<feature type="region of interest" description="Disordered" evidence="1">
    <location>
        <begin position="415"/>
        <end position="436"/>
    </location>
</feature>
<reference evidence="2" key="1">
    <citation type="journal article" date="2023" name="G3 (Bethesda)">
        <title>A reference genome for the long-term kleptoplast-retaining sea slug Elysia crispata morphotype clarki.</title>
        <authorList>
            <person name="Eastman K.E."/>
            <person name="Pendleton A.L."/>
            <person name="Shaikh M.A."/>
            <person name="Suttiyut T."/>
            <person name="Ogas R."/>
            <person name="Tomko P."/>
            <person name="Gavelis G."/>
            <person name="Widhalm J.R."/>
            <person name="Wisecaver J.H."/>
        </authorList>
    </citation>
    <scope>NUCLEOTIDE SEQUENCE</scope>
    <source>
        <strain evidence="2">ECLA1</strain>
    </source>
</reference>
<dbReference type="InterPro" id="IPR034754">
    <property type="entry name" value="GEMIN8"/>
</dbReference>
<feature type="compositionally biased region" description="Polar residues" evidence="1">
    <location>
        <begin position="201"/>
        <end position="213"/>
    </location>
</feature>
<comment type="caution">
    <text evidence="2">The sequence shown here is derived from an EMBL/GenBank/DDBJ whole genome shotgun (WGS) entry which is preliminary data.</text>
</comment>
<feature type="compositionally biased region" description="Basic residues" evidence="1">
    <location>
        <begin position="309"/>
        <end position="332"/>
    </location>
</feature>
<feature type="compositionally biased region" description="Polar residues" evidence="1">
    <location>
        <begin position="115"/>
        <end position="125"/>
    </location>
</feature>
<dbReference type="PANTHER" id="PTHR16238">
    <property type="entry name" value="GEM-ASSOCIATED PROTEIN 8"/>
    <property type="match status" value="1"/>
</dbReference>
<keyword evidence="3" id="KW-1185">Reference proteome</keyword>
<gene>
    <name evidence="2" type="ORF">RRG08_001042</name>
</gene>
<dbReference type="Proteomes" id="UP001283361">
    <property type="component" value="Unassembled WGS sequence"/>
</dbReference>
<proteinExistence type="predicted"/>
<feature type="compositionally biased region" description="Basic and acidic residues" evidence="1">
    <location>
        <begin position="334"/>
        <end position="347"/>
    </location>
</feature>
<accession>A0AAE1E593</accession>
<sequence length="485" mass="54006">MASSTSGDSKMGNGRVIEICFSLEWKMAERGHTSSITSVTEYDSSIDSESDTTESSNSNVTSSFLSSTDTDDKLTPSLSGISISATSQMKLESQTCIERNQTGIKRHQPSGAIGDQSSCPGDHNPYSQPSKRLALHRKHRPKDTIAHSIFRHWPYTLRNLNKNANCNTDNMGVDDFDNKLSTDFSDTSSRAGAEHILVSNRLRSGTSQESINNEEGRDPSFEIDQEAPARDPQSQPWEPDMSSSTWYEAGCFSRYWSHYGFVMAWYRAHMDAVHRLHSDLLIGHGMAGNSAGYYASSHLNGQRFSRNVRNTRRAKRRARNRRSAKAKKKAAKSARVEDMNKNTDKKCSQVGSSSNTDNCNLAGGEEEEEEEVEMEITEDMMAFFTTSLKHRIERDNAKSCSAAGETECDTRINIEEASSGQTGPSTAPPQERPGARRAQEMKQLYGTGAAMIHGMETALQMTFDRTQDKFQPKLWPNMPLKIIFG</sequence>
<feature type="compositionally biased region" description="Polar residues" evidence="1">
    <location>
        <begin position="349"/>
        <end position="359"/>
    </location>
</feature>
<dbReference type="EMBL" id="JAWDGP010001087">
    <property type="protein sequence ID" value="KAK3794894.1"/>
    <property type="molecule type" value="Genomic_DNA"/>
</dbReference>
<dbReference type="PANTHER" id="PTHR16238:SF7">
    <property type="entry name" value="GEM-ASSOCIATED PROTEIN 8"/>
    <property type="match status" value="1"/>
</dbReference>
<evidence type="ECO:0000313" key="3">
    <source>
        <dbReference type="Proteomes" id="UP001283361"/>
    </source>
</evidence>